<evidence type="ECO:0000313" key="2">
    <source>
        <dbReference type="Proteomes" id="UP000192276"/>
    </source>
</evidence>
<reference evidence="2" key="1">
    <citation type="submission" date="2016-04" db="EMBL/GenBank/DDBJ databases">
        <authorList>
            <person name="Chen L."/>
            <person name="Zhuang W."/>
            <person name="Wang G."/>
        </authorList>
    </citation>
    <scope>NUCLEOTIDE SEQUENCE [LARGE SCALE GENOMIC DNA]</scope>
    <source>
        <strain evidence="2">208</strain>
    </source>
</reference>
<proteinExistence type="predicted"/>
<dbReference type="STRING" id="550983.A4R26_28040"/>
<name>A0A1V9F813_9BACT</name>
<keyword evidence="2" id="KW-1185">Reference proteome</keyword>
<dbReference type="AlphaFoldDB" id="A0A1V9F813"/>
<dbReference type="EMBL" id="LWBP01000208">
    <property type="protein sequence ID" value="OQP54412.1"/>
    <property type="molecule type" value="Genomic_DNA"/>
</dbReference>
<protein>
    <submittedName>
        <fullName evidence="1">Uncharacterized protein</fullName>
    </submittedName>
</protein>
<organism evidence="1 2">
    <name type="scientific">Niastella populi</name>
    <dbReference type="NCBI Taxonomy" id="550983"/>
    <lineage>
        <taxon>Bacteria</taxon>
        <taxon>Pseudomonadati</taxon>
        <taxon>Bacteroidota</taxon>
        <taxon>Chitinophagia</taxon>
        <taxon>Chitinophagales</taxon>
        <taxon>Chitinophagaceae</taxon>
        <taxon>Niastella</taxon>
    </lineage>
</organism>
<sequence length="85" mass="9528">MAILFIIITSSFNKKSHFIFHKVTGPPRSTNPNDYYYAPYGSCTAAVNITCAAYWSQNTIPNLYAHPDITAKFQSIATDGEYIDE</sequence>
<gene>
    <name evidence="1" type="ORF">A4R26_28040</name>
</gene>
<dbReference type="Proteomes" id="UP000192276">
    <property type="component" value="Unassembled WGS sequence"/>
</dbReference>
<accession>A0A1V9F813</accession>
<evidence type="ECO:0000313" key="1">
    <source>
        <dbReference type="EMBL" id="OQP54412.1"/>
    </source>
</evidence>
<comment type="caution">
    <text evidence="1">The sequence shown here is derived from an EMBL/GenBank/DDBJ whole genome shotgun (WGS) entry which is preliminary data.</text>
</comment>